<feature type="transmembrane region" description="Helical" evidence="8">
    <location>
        <begin position="309"/>
        <end position="326"/>
    </location>
</feature>
<feature type="transmembrane region" description="Helical" evidence="8">
    <location>
        <begin position="124"/>
        <end position="141"/>
    </location>
</feature>
<keyword evidence="3 10" id="KW-0328">Glycosyltransferase</keyword>
<dbReference type="OrthoDB" id="9802649at2"/>
<dbReference type="STRING" id="48467.SAMN02745166_05120"/>
<keyword evidence="7 8" id="KW-0472">Membrane</keyword>
<reference evidence="11" key="1">
    <citation type="submission" date="2017-02" db="EMBL/GenBank/DDBJ databases">
        <authorList>
            <person name="Varghese N."/>
            <person name="Submissions S."/>
        </authorList>
    </citation>
    <scope>NUCLEOTIDE SEQUENCE [LARGE SCALE GENOMIC DNA]</scope>
    <source>
        <strain evidence="11">ATCC 700200</strain>
    </source>
</reference>
<evidence type="ECO:0000256" key="3">
    <source>
        <dbReference type="ARBA" id="ARBA00022676"/>
    </source>
</evidence>
<feature type="transmembrane region" description="Helical" evidence="8">
    <location>
        <begin position="338"/>
        <end position="358"/>
    </location>
</feature>
<evidence type="ECO:0000259" key="9">
    <source>
        <dbReference type="Pfam" id="PF13231"/>
    </source>
</evidence>
<evidence type="ECO:0000313" key="10">
    <source>
        <dbReference type="EMBL" id="SKB09242.1"/>
    </source>
</evidence>
<keyword evidence="11" id="KW-1185">Reference proteome</keyword>
<evidence type="ECO:0000256" key="6">
    <source>
        <dbReference type="ARBA" id="ARBA00022989"/>
    </source>
</evidence>
<keyword evidence="4 10" id="KW-0808">Transferase</keyword>
<keyword evidence="2" id="KW-1003">Cell membrane</keyword>
<dbReference type="AlphaFoldDB" id="A0A1T4Z5A7"/>
<evidence type="ECO:0000313" key="11">
    <source>
        <dbReference type="Proteomes" id="UP000190774"/>
    </source>
</evidence>
<feature type="transmembrane region" description="Helical" evidence="8">
    <location>
        <begin position="365"/>
        <end position="386"/>
    </location>
</feature>
<dbReference type="InterPro" id="IPR050297">
    <property type="entry name" value="LipidA_mod_glycosyltrf_83"/>
</dbReference>
<feature type="transmembrane region" description="Helical" evidence="8">
    <location>
        <begin position="222"/>
        <end position="240"/>
    </location>
</feature>
<accession>A0A1T4Z5A7</accession>
<feature type="transmembrane region" description="Helical" evidence="8">
    <location>
        <begin position="75"/>
        <end position="94"/>
    </location>
</feature>
<feature type="transmembrane region" description="Helical" evidence="8">
    <location>
        <begin position="101"/>
        <end position="118"/>
    </location>
</feature>
<evidence type="ECO:0000256" key="5">
    <source>
        <dbReference type="ARBA" id="ARBA00022692"/>
    </source>
</evidence>
<dbReference type="PANTHER" id="PTHR33908">
    <property type="entry name" value="MANNOSYLTRANSFERASE YKCB-RELATED"/>
    <property type="match status" value="1"/>
</dbReference>
<organism evidence="10 11">
    <name type="scientific">Prosthecobacter debontii</name>
    <dbReference type="NCBI Taxonomy" id="48467"/>
    <lineage>
        <taxon>Bacteria</taxon>
        <taxon>Pseudomonadati</taxon>
        <taxon>Verrucomicrobiota</taxon>
        <taxon>Verrucomicrobiia</taxon>
        <taxon>Verrucomicrobiales</taxon>
        <taxon>Verrucomicrobiaceae</taxon>
        <taxon>Prosthecobacter</taxon>
    </lineage>
</organism>
<keyword evidence="5 8" id="KW-0812">Transmembrane</keyword>
<feature type="transmembrane region" description="Helical" evidence="8">
    <location>
        <begin position="177"/>
        <end position="210"/>
    </location>
</feature>
<dbReference type="GO" id="GO:0016763">
    <property type="term" value="F:pentosyltransferase activity"/>
    <property type="evidence" value="ECO:0007669"/>
    <property type="project" value="TreeGrafter"/>
</dbReference>
<evidence type="ECO:0000256" key="7">
    <source>
        <dbReference type="ARBA" id="ARBA00023136"/>
    </source>
</evidence>
<dbReference type="GO" id="GO:0005886">
    <property type="term" value="C:plasma membrane"/>
    <property type="evidence" value="ECO:0007669"/>
    <property type="project" value="UniProtKB-SubCell"/>
</dbReference>
<feature type="transmembrane region" description="Helical" evidence="8">
    <location>
        <begin position="35"/>
        <end position="55"/>
    </location>
</feature>
<evidence type="ECO:0000256" key="4">
    <source>
        <dbReference type="ARBA" id="ARBA00022679"/>
    </source>
</evidence>
<evidence type="ECO:0000256" key="1">
    <source>
        <dbReference type="ARBA" id="ARBA00004651"/>
    </source>
</evidence>
<gene>
    <name evidence="10" type="ORF">SAMN02745166_05120</name>
</gene>
<feature type="transmembrane region" description="Helical" evidence="8">
    <location>
        <begin position="148"/>
        <end position="171"/>
    </location>
</feature>
<sequence>MAMACVASRDSLSSLGRLTALTSPTSSSDLWTRRFFGLLGAVFVFRLLFMLFFTSQADLAGDEAYYWDWGRRPDWGYFSKPPMIGWLMGAIGWLTGNAEWGVRLAPLLFGTATLAVLFTLTRKLFNAGTGFLVALLILATPANIGMNLFFTIDAPLLLFWSLSLLLFWLAAEKPSCLWRWLGLTLAIGLGTLSKQMMLAFPAMMVIFAAVSKEDRALLKNPRLWVTILLGTAFITPVLWWNTKHQWITLEHTKHHFETHSLSVGKWLERTLEYPAVQALVYSPITYAALLVVVFLAFKHWRSLDRRARYLLLCSGPALVAFFGLSLRQKINPNWPAVFYVPAFILLAAWVQGGLPFAAKPFWKTWSLRVGGALVVIAHLFLLVVFLTDLKGHKKLNEMRGWTETGIQAGKFLDQVPRPEHTFVMTTGYRYDAAQLAFTMPQHPQLYRWERSGKVLSQYEVWPGPEERLGDDALIFKNGGDKPGEIFAGVAKHFESIERLGRVEVNLGKDNTRAYDVFLGRKLLSWDKPGVSQPAKPTP</sequence>
<comment type="subcellular location">
    <subcellularLocation>
        <location evidence="1">Cell membrane</location>
        <topology evidence="1">Multi-pass membrane protein</topology>
    </subcellularLocation>
</comment>
<dbReference type="InterPro" id="IPR038731">
    <property type="entry name" value="RgtA/B/C-like"/>
</dbReference>
<evidence type="ECO:0000256" key="8">
    <source>
        <dbReference type="SAM" id="Phobius"/>
    </source>
</evidence>
<dbReference type="Pfam" id="PF13231">
    <property type="entry name" value="PMT_2"/>
    <property type="match status" value="1"/>
</dbReference>
<name>A0A1T4Z5A7_9BACT</name>
<proteinExistence type="predicted"/>
<dbReference type="GO" id="GO:0009103">
    <property type="term" value="P:lipopolysaccharide biosynthetic process"/>
    <property type="evidence" value="ECO:0007669"/>
    <property type="project" value="UniProtKB-ARBA"/>
</dbReference>
<dbReference type="EMBL" id="FUYE01000036">
    <property type="protein sequence ID" value="SKB09242.1"/>
    <property type="molecule type" value="Genomic_DNA"/>
</dbReference>
<keyword evidence="6 8" id="KW-1133">Transmembrane helix</keyword>
<feature type="domain" description="Glycosyltransferase RgtA/B/C/D-like" evidence="9">
    <location>
        <begin position="79"/>
        <end position="240"/>
    </location>
</feature>
<protein>
    <submittedName>
        <fullName evidence="10">Dolichyl-phosphate-mannose-protein mannosyltransferase</fullName>
    </submittedName>
</protein>
<evidence type="ECO:0000256" key="2">
    <source>
        <dbReference type="ARBA" id="ARBA00022475"/>
    </source>
</evidence>
<dbReference type="Proteomes" id="UP000190774">
    <property type="component" value="Unassembled WGS sequence"/>
</dbReference>
<dbReference type="PANTHER" id="PTHR33908:SF11">
    <property type="entry name" value="MEMBRANE PROTEIN"/>
    <property type="match status" value="1"/>
</dbReference>
<feature type="transmembrane region" description="Helical" evidence="8">
    <location>
        <begin position="278"/>
        <end position="297"/>
    </location>
</feature>